<keyword evidence="4 7" id="KW-0067">ATP-binding</keyword>
<accession>A0ABX6INI1</accession>
<proteinExistence type="inferred from homology"/>
<dbReference type="RefSeq" id="WP_260840168.1">
    <property type="nucleotide sequence ID" value="NZ_CP045809.1"/>
</dbReference>
<keyword evidence="8" id="KW-1185">Reference proteome</keyword>
<dbReference type="InterPro" id="IPR050319">
    <property type="entry name" value="ABC_transp_ATP-bind"/>
</dbReference>
<dbReference type="SMART" id="SM00382">
    <property type="entry name" value="AAA"/>
    <property type="match status" value="1"/>
</dbReference>
<keyword evidence="3" id="KW-0547">Nucleotide-binding</keyword>
<evidence type="ECO:0000256" key="1">
    <source>
        <dbReference type="ARBA" id="ARBA00005417"/>
    </source>
</evidence>
<feature type="domain" description="ABC transporter" evidence="6">
    <location>
        <begin position="9"/>
        <end position="251"/>
    </location>
</feature>
<dbReference type="Proteomes" id="UP001059836">
    <property type="component" value="Chromosome"/>
</dbReference>
<gene>
    <name evidence="7" type="ORF">GII31_20625</name>
</gene>
<dbReference type="PANTHER" id="PTHR43776">
    <property type="entry name" value="TRANSPORT ATP-BINDING PROTEIN"/>
    <property type="match status" value="1"/>
</dbReference>
<evidence type="ECO:0000256" key="2">
    <source>
        <dbReference type="ARBA" id="ARBA00022448"/>
    </source>
</evidence>
<dbReference type="PROSITE" id="PS50893">
    <property type="entry name" value="ABC_TRANSPORTER_2"/>
    <property type="match status" value="1"/>
</dbReference>
<dbReference type="EMBL" id="CP045809">
    <property type="protein sequence ID" value="QHN36944.1"/>
    <property type="molecule type" value="Genomic_DNA"/>
</dbReference>
<dbReference type="InterPro" id="IPR027417">
    <property type="entry name" value="P-loop_NTPase"/>
</dbReference>
<protein>
    <submittedName>
        <fullName evidence="7">ATP-binding cassette domain-containing protein</fullName>
    </submittedName>
</protein>
<evidence type="ECO:0000313" key="8">
    <source>
        <dbReference type="Proteomes" id="UP001059836"/>
    </source>
</evidence>
<evidence type="ECO:0000259" key="6">
    <source>
        <dbReference type="PROSITE" id="PS50893"/>
    </source>
</evidence>
<dbReference type="PANTHER" id="PTHR43776:SF7">
    <property type="entry name" value="D,D-DIPEPTIDE TRANSPORT ATP-BINDING PROTEIN DDPF-RELATED"/>
    <property type="match status" value="1"/>
</dbReference>
<reference evidence="7" key="1">
    <citation type="journal article" date="2021" name="Nat. Microbiol.">
        <title>Cocultivation of an ultrasmall environmental parasitic bacterium with lytic ability against bacteria associated with wastewater foams.</title>
        <authorList>
            <person name="Batinovic S."/>
            <person name="Rose J.J.A."/>
            <person name="Ratcliffe J."/>
            <person name="Seviour R.J."/>
            <person name="Petrovski S."/>
        </authorList>
    </citation>
    <scope>NUCLEOTIDE SEQUENCE</scope>
    <source>
        <strain evidence="7">CON9</strain>
    </source>
</reference>
<evidence type="ECO:0000256" key="5">
    <source>
        <dbReference type="SAM" id="MobiDB-lite"/>
    </source>
</evidence>
<name>A0ABX6INI1_9ACTN</name>
<comment type="similarity">
    <text evidence="1">Belongs to the ABC transporter superfamily.</text>
</comment>
<organism evidence="7 8">
    <name type="scientific">Gordonia pseudamarae</name>
    <dbReference type="NCBI Taxonomy" id="2831662"/>
    <lineage>
        <taxon>Bacteria</taxon>
        <taxon>Bacillati</taxon>
        <taxon>Actinomycetota</taxon>
        <taxon>Actinomycetes</taxon>
        <taxon>Mycobacteriales</taxon>
        <taxon>Gordoniaceae</taxon>
        <taxon>Gordonia</taxon>
    </lineage>
</organism>
<dbReference type="InterPro" id="IPR003593">
    <property type="entry name" value="AAA+_ATPase"/>
</dbReference>
<keyword evidence="2" id="KW-0813">Transport</keyword>
<dbReference type="Pfam" id="PF00005">
    <property type="entry name" value="ABC_tran"/>
    <property type="match status" value="1"/>
</dbReference>
<sequence>MTGTTAHPLVASGVVYTPPVATGRLLAGLDLRVEPGEIVGLTGPSGSGKTTIVRLLSGLIAPDAGSVRLGDTPVGEIRAASGRAVRGRIGVTFQSPRAAMDPRMRLDRAIELSAREAARRGPAGARPVPLDGLAETLGLTSGLLHRRPHEVSDGQLQRAALLRTLAHQPEIVLCDEITAALDRISAAVAMRLLDEIAHRHGRGVLVVSHDHPLVVAVADRVLMVGNGRTVQRPSAPTTLSDPHSGIDSTLGRS</sequence>
<evidence type="ECO:0000256" key="3">
    <source>
        <dbReference type="ARBA" id="ARBA00022741"/>
    </source>
</evidence>
<feature type="region of interest" description="Disordered" evidence="5">
    <location>
        <begin position="229"/>
        <end position="253"/>
    </location>
</feature>
<dbReference type="GO" id="GO:0005524">
    <property type="term" value="F:ATP binding"/>
    <property type="evidence" value="ECO:0007669"/>
    <property type="project" value="UniProtKB-KW"/>
</dbReference>
<evidence type="ECO:0000313" key="7">
    <source>
        <dbReference type="EMBL" id="QHN36944.1"/>
    </source>
</evidence>
<evidence type="ECO:0000256" key="4">
    <source>
        <dbReference type="ARBA" id="ARBA00022840"/>
    </source>
</evidence>
<dbReference type="SUPFAM" id="SSF52540">
    <property type="entry name" value="P-loop containing nucleoside triphosphate hydrolases"/>
    <property type="match status" value="1"/>
</dbReference>
<dbReference type="Gene3D" id="3.40.50.300">
    <property type="entry name" value="P-loop containing nucleotide triphosphate hydrolases"/>
    <property type="match status" value="1"/>
</dbReference>
<dbReference type="InterPro" id="IPR003439">
    <property type="entry name" value="ABC_transporter-like_ATP-bd"/>
</dbReference>